<evidence type="ECO:0000256" key="1">
    <source>
        <dbReference type="SAM" id="SignalP"/>
    </source>
</evidence>
<evidence type="ECO:0000313" key="2">
    <source>
        <dbReference type="EMBL" id="JAC30457.1"/>
    </source>
</evidence>
<protein>
    <submittedName>
        <fullName evidence="2">Putative secreted salivary gland peptide ixodes scapularis secreted salivary gland peptide</fullName>
    </submittedName>
</protein>
<feature type="chain" id="PRO_5001516801" evidence="1">
    <location>
        <begin position="21"/>
        <end position="120"/>
    </location>
</feature>
<sequence>MVSVLSLCYTIALLVGLSAATDEAGSSPHGPGDVARRFEQMEQTCFQEAQFTPEETRTVVSVRQRATQEVGSQNVNRQLDFLDYIDRYAPSTEIAQGIRSKWNAFNVCVGREAAKLVSRP</sequence>
<organism evidence="2">
    <name type="scientific">Amblyomma triste</name>
    <name type="common">Neotropical tick</name>
    <dbReference type="NCBI Taxonomy" id="251400"/>
    <lineage>
        <taxon>Eukaryota</taxon>
        <taxon>Metazoa</taxon>
        <taxon>Ecdysozoa</taxon>
        <taxon>Arthropoda</taxon>
        <taxon>Chelicerata</taxon>
        <taxon>Arachnida</taxon>
        <taxon>Acari</taxon>
        <taxon>Parasitiformes</taxon>
        <taxon>Ixodida</taxon>
        <taxon>Ixodoidea</taxon>
        <taxon>Ixodidae</taxon>
        <taxon>Amblyomminae</taxon>
        <taxon>Amblyomma</taxon>
    </lineage>
</organism>
<reference evidence="2" key="1">
    <citation type="submission" date="2014-03" db="EMBL/GenBank/DDBJ databases">
        <title>The sialotranscriptome of Amblyomma triste, Amblyomma parvum and Amblyomma cajennense ticks, uncovered by 454-based RNA-seq.</title>
        <authorList>
            <person name="Garcia G.R."/>
            <person name="Gardinassi L.G."/>
            <person name="Ribeiro J.M."/>
            <person name="Anatriello E."/>
            <person name="Ferreira B.R."/>
            <person name="Moreira H.N."/>
            <person name="Mafra C."/>
            <person name="Olegario M.M."/>
            <person name="Szabo P.J."/>
            <person name="Miranda-Santos I.K."/>
            <person name="Maruyama S.R."/>
        </authorList>
    </citation>
    <scope>NUCLEOTIDE SEQUENCE</scope>
    <source>
        <strain evidence="2">Mato Grasso do Sul</strain>
        <tissue evidence="2">Salivary glands</tissue>
    </source>
</reference>
<name>A0A023G9H2_AMBTT</name>
<feature type="signal peptide" evidence="1">
    <location>
        <begin position="1"/>
        <end position="20"/>
    </location>
</feature>
<dbReference type="AlphaFoldDB" id="A0A023G9H2"/>
<keyword evidence="1" id="KW-0732">Signal</keyword>
<proteinExistence type="evidence at transcript level"/>
<dbReference type="EMBL" id="GBBM01004961">
    <property type="protein sequence ID" value="JAC30457.1"/>
    <property type="molecule type" value="mRNA"/>
</dbReference>
<accession>A0A023G9H2</accession>